<dbReference type="SUPFAM" id="SSF64376">
    <property type="entry name" value="YlxR-like"/>
    <property type="match status" value="1"/>
</dbReference>
<gene>
    <name evidence="3" type="ORF">SE15_10690</name>
</gene>
<evidence type="ECO:0000259" key="2">
    <source>
        <dbReference type="Pfam" id="PF04296"/>
    </source>
</evidence>
<dbReference type="Proteomes" id="UP000050544">
    <property type="component" value="Unassembled WGS sequence"/>
</dbReference>
<dbReference type="Gene3D" id="3.30.1230.10">
    <property type="entry name" value="YlxR-like"/>
    <property type="match status" value="1"/>
</dbReference>
<feature type="domain" description="YlxR" evidence="2">
    <location>
        <begin position="15"/>
        <end position="85"/>
    </location>
</feature>
<dbReference type="RefSeq" id="WP_054522093.1">
    <property type="nucleotide sequence ID" value="NZ_LGKO01000005.1"/>
</dbReference>
<name>A0A0P6Y0U3_9CHLR</name>
<evidence type="ECO:0000256" key="1">
    <source>
        <dbReference type="SAM" id="MobiDB-lite"/>
    </source>
</evidence>
<dbReference type="InterPro" id="IPR037465">
    <property type="entry name" value="YlxR"/>
</dbReference>
<dbReference type="STRING" id="869279.SE15_10690"/>
<dbReference type="EMBL" id="LGKO01000005">
    <property type="protein sequence ID" value="KPL82579.1"/>
    <property type="molecule type" value="Genomic_DNA"/>
</dbReference>
<organism evidence="3 4">
    <name type="scientific">Thermanaerothrix daxensis</name>
    <dbReference type="NCBI Taxonomy" id="869279"/>
    <lineage>
        <taxon>Bacteria</taxon>
        <taxon>Bacillati</taxon>
        <taxon>Chloroflexota</taxon>
        <taxon>Anaerolineae</taxon>
        <taxon>Anaerolineales</taxon>
        <taxon>Anaerolineaceae</taxon>
        <taxon>Thermanaerothrix</taxon>
    </lineage>
</organism>
<dbReference type="Pfam" id="PF04296">
    <property type="entry name" value="YlxR"/>
    <property type="match status" value="1"/>
</dbReference>
<feature type="region of interest" description="Disordered" evidence="1">
    <location>
        <begin position="91"/>
        <end position="113"/>
    </location>
</feature>
<reference evidence="3 4" key="1">
    <citation type="submission" date="2015-07" db="EMBL/GenBank/DDBJ databases">
        <title>Whole genome sequence of Thermanaerothrix daxensis DSM 23592.</title>
        <authorList>
            <person name="Hemp J."/>
            <person name="Ward L.M."/>
            <person name="Pace L.A."/>
            <person name="Fischer W.W."/>
        </authorList>
    </citation>
    <scope>NUCLEOTIDE SEQUENCE [LARGE SCALE GENOMIC DNA]</scope>
    <source>
        <strain evidence="3 4">GNS-1</strain>
    </source>
</reference>
<protein>
    <recommendedName>
        <fullName evidence="2">YlxR domain-containing protein</fullName>
    </recommendedName>
</protein>
<accession>A0A0P6Y0U3</accession>
<sequence>MVKAKPRRTKHVPQRTCVGCREVLPKRSLIRLVRTPDGVKVDPTGKMRGRGAYLHNQRSCWERALKGPLAQALRTELSPTDREHLLAFMATLPEEETAPQPQTGSRDPGAPAG</sequence>
<keyword evidence="4" id="KW-1185">Reference proteome</keyword>
<dbReference type="PANTHER" id="PTHR34215">
    <property type="entry name" value="BLL0784 PROTEIN"/>
    <property type="match status" value="1"/>
</dbReference>
<proteinExistence type="predicted"/>
<comment type="caution">
    <text evidence="3">The sequence shown here is derived from an EMBL/GenBank/DDBJ whole genome shotgun (WGS) entry which is preliminary data.</text>
</comment>
<evidence type="ECO:0000313" key="3">
    <source>
        <dbReference type="EMBL" id="KPL82579.1"/>
    </source>
</evidence>
<evidence type="ECO:0000313" key="4">
    <source>
        <dbReference type="Proteomes" id="UP000050544"/>
    </source>
</evidence>
<dbReference type="OrthoDB" id="9813251at2"/>
<dbReference type="AlphaFoldDB" id="A0A0P6Y0U3"/>
<dbReference type="PANTHER" id="PTHR34215:SF1">
    <property type="entry name" value="YLXR DOMAIN-CONTAINING PROTEIN"/>
    <property type="match status" value="1"/>
</dbReference>
<dbReference type="InterPro" id="IPR035931">
    <property type="entry name" value="YlxR-like_sf"/>
</dbReference>
<dbReference type="PATRIC" id="fig|869279.4.peg.1758"/>
<dbReference type="InterPro" id="IPR007393">
    <property type="entry name" value="YlxR_dom"/>
</dbReference>